<protein>
    <recommendedName>
        <fullName evidence="6">LPS-assembly lipoprotein LptE</fullName>
    </recommendedName>
</protein>
<comment type="function">
    <text evidence="6">Together with LptD, is involved in the assembly of lipopolysaccharide (LPS) at the surface of the outer membrane. Required for the proper assembly of LptD. Binds LPS and may serve as the LPS recognition site at the outer membrane.</text>
</comment>
<evidence type="ECO:0000313" key="8">
    <source>
        <dbReference type="Proteomes" id="UP000196536"/>
    </source>
</evidence>
<dbReference type="Gene3D" id="3.30.160.150">
    <property type="entry name" value="Lipoprotein like domain"/>
    <property type="match status" value="1"/>
</dbReference>
<dbReference type="GO" id="GO:0043165">
    <property type="term" value="P:Gram-negative-bacterium-type cell outer membrane assembly"/>
    <property type="evidence" value="ECO:0007669"/>
    <property type="project" value="UniProtKB-UniRule"/>
</dbReference>
<dbReference type="PROSITE" id="PS51257">
    <property type="entry name" value="PROKAR_LIPOPROTEIN"/>
    <property type="match status" value="1"/>
</dbReference>
<keyword evidence="4 6" id="KW-0998">Cell outer membrane</keyword>
<dbReference type="GO" id="GO:0001530">
    <property type="term" value="F:lipopolysaccharide binding"/>
    <property type="evidence" value="ECO:0007669"/>
    <property type="project" value="TreeGrafter"/>
</dbReference>
<evidence type="ECO:0000256" key="6">
    <source>
        <dbReference type="HAMAP-Rule" id="MF_01186"/>
    </source>
</evidence>
<dbReference type="GO" id="GO:0015920">
    <property type="term" value="P:lipopolysaccharide transport"/>
    <property type="evidence" value="ECO:0007669"/>
    <property type="project" value="TreeGrafter"/>
</dbReference>
<sequence>MHLSQRFATIVLTLGLSASLVGCGFHLRGTQVSALPQEYKSIRLDLIEKAEPLKNPLSVYLADLGAQVNQADATSILRINNYELRRQLFSGKLTEVQLRLSATFTIENAQGEQLTAPRTVIAQRSYQYDIASVNTERQEEQYLIKVMQDDVAQQIVRQLHANRLPQAQVDQAQ</sequence>
<keyword evidence="8" id="KW-1185">Reference proteome</keyword>
<reference evidence="7 8" key="1">
    <citation type="submission" date="2017-05" db="EMBL/GenBank/DDBJ databases">
        <title>Acinetobacter populi ANC 5415 (= PBJ7), whole genome shotgun sequencing project.</title>
        <authorList>
            <person name="Nemec A."/>
            <person name="Radolfova-Krizova L."/>
        </authorList>
    </citation>
    <scope>NUCLEOTIDE SEQUENCE [LARGE SCALE GENOMIC DNA]</scope>
    <source>
        <strain evidence="7 8">PBJ7</strain>
    </source>
</reference>
<organism evidence="7 8">
    <name type="scientific">Acinetobacter populi</name>
    <dbReference type="NCBI Taxonomy" id="1582270"/>
    <lineage>
        <taxon>Bacteria</taxon>
        <taxon>Pseudomonadati</taxon>
        <taxon>Pseudomonadota</taxon>
        <taxon>Gammaproteobacteria</taxon>
        <taxon>Moraxellales</taxon>
        <taxon>Moraxellaceae</taxon>
        <taxon>Acinetobacter</taxon>
    </lineage>
</organism>
<keyword evidence="1 6" id="KW-0732">Signal</keyword>
<dbReference type="GO" id="GO:0009279">
    <property type="term" value="C:cell outer membrane"/>
    <property type="evidence" value="ECO:0007669"/>
    <property type="project" value="UniProtKB-SubCell"/>
</dbReference>
<evidence type="ECO:0000256" key="3">
    <source>
        <dbReference type="ARBA" id="ARBA00023139"/>
    </source>
</evidence>
<keyword evidence="5 6" id="KW-0449">Lipoprotein</keyword>
<evidence type="ECO:0000256" key="4">
    <source>
        <dbReference type="ARBA" id="ARBA00023237"/>
    </source>
</evidence>
<gene>
    <name evidence="6" type="primary">lptE</name>
    <name evidence="7" type="ORF">CAP51_02420</name>
</gene>
<evidence type="ECO:0000256" key="5">
    <source>
        <dbReference type="ARBA" id="ARBA00023288"/>
    </source>
</evidence>
<comment type="subcellular location">
    <subcellularLocation>
        <location evidence="6">Cell outer membrane</location>
        <topology evidence="6">Lipid-anchor</topology>
    </subcellularLocation>
</comment>
<comment type="subunit">
    <text evidence="6">Component of the lipopolysaccharide transport and assembly complex. Interacts with LptD.</text>
</comment>
<dbReference type="PANTHER" id="PTHR38098">
    <property type="entry name" value="LPS-ASSEMBLY LIPOPROTEIN LPTE"/>
    <property type="match status" value="1"/>
</dbReference>
<keyword evidence="3 6" id="KW-0564">Palmitate</keyword>
<evidence type="ECO:0000256" key="1">
    <source>
        <dbReference type="ARBA" id="ARBA00022729"/>
    </source>
</evidence>
<dbReference type="Pfam" id="PF04390">
    <property type="entry name" value="LptE"/>
    <property type="match status" value="1"/>
</dbReference>
<dbReference type="HAMAP" id="MF_01186">
    <property type="entry name" value="LPS_assembly_LptE"/>
    <property type="match status" value="1"/>
</dbReference>
<proteinExistence type="inferred from homology"/>
<dbReference type="Proteomes" id="UP000196536">
    <property type="component" value="Unassembled WGS sequence"/>
</dbReference>
<dbReference type="PANTHER" id="PTHR38098:SF1">
    <property type="entry name" value="LPS-ASSEMBLY LIPOPROTEIN LPTE"/>
    <property type="match status" value="1"/>
</dbReference>
<dbReference type="RefSeq" id="WP_087619157.1">
    <property type="nucleotide sequence ID" value="NZ_NEXX01000001.1"/>
</dbReference>
<dbReference type="AlphaFoldDB" id="A0A1Z9Z203"/>
<accession>A0A1Z9Z203</accession>
<evidence type="ECO:0000256" key="2">
    <source>
        <dbReference type="ARBA" id="ARBA00023136"/>
    </source>
</evidence>
<dbReference type="OrthoDB" id="7349153at2"/>
<dbReference type="EMBL" id="NEXX01000001">
    <property type="protein sequence ID" value="OUY08490.1"/>
    <property type="molecule type" value="Genomic_DNA"/>
</dbReference>
<name>A0A1Z9Z203_9GAMM</name>
<dbReference type="InterPro" id="IPR007485">
    <property type="entry name" value="LPS_assembly_LptE"/>
</dbReference>
<keyword evidence="2 6" id="KW-0472">Membrane</keyword>
<comment type="similarity">
    <text evidence="6">Belongs to the LptE lipoprotein family.</text>
</comment>
<evidence type="ECO:0000313" key="7">
    <source>
        <dbReference type="EMBL" id="OUY08490.1"/>
    </source>
</evidence>
<comment type="caution">
    <text evidence="7">The sequence shown here is derived from an EMBL/GenBank/DDBJ whole genome shotgun (WGS) entry which is preliminary data.</text>
</comment>
<dbReference type="GO" id="GO:1990351">
    <property type="term" value="C:transporter complex"/>
    <property type="evidence" value="ECO:0007669"/>
    <property type="project" value="TreeGrafter"/>
</dbReference>